<dbReference type="SUPFAM" id="SSF48371">
    <property type="entry name" value="ARM repeat"/>
    <property type="match status" value="1"/>
</dbReference>
<evidence type="ECO:0000313" key="1">
    <source>
        <dbReference type="EMBL" id="CAB0006395.1"/>
    </source>
</evidence>
<dbReference type="Pfam" id="PF00514">
    <property type="entry name" value="Arm"/>
    <property type="match status" value="1"/>
</dbReference>
<dbReference type="AlphaFoldDB" id="A0A6H5GTX3"/>
<dbReference type="PANTHER" id="PTHR23314">
    <property type="entry name" value="SPERM-ASSOCIATED ANTIGEN 6 ARMADILLO REPEAT-CONTAINING"/>
    <property type="match status" value="1"/>
</dbReference>
<dbReference type="Gene3D" id="1.25.10.10">
    <property type="entry name" value="Leucine-rich Repeat Variant"/>
    <property type="match status" value="1"/>
</dbReference>
<dbReference type="OrthoDB" id="7537227at2759"/>
<dbReference type="InterPro" id="IPR000225">
    <property type="entry name" value="Armadillo"/>
</dbReference>
<sequence>MEVFTFQQKPAKTTEEAMQKQFQFWNTQPVPKMGRLRCFQRLGFDGEQGIFRAPQIRYWRWEFAILPLQLEMSIGAASQAFENYEKSRVLFAQTMADMALRSVNVDCMLRCNVMELLTALLNDPSLRVQQNAALAIGRIANNSHEAARIAMIIDTMQALLRNIEKRSRQAMCALSQVAKHTLNLAEAVVETDVVPDAILHMGHPDGGVMKSAANLIYLPGSEKFGELETENQRGPEVDIVDVHDHVRAGATVGHSAAGNSEIRLGAVQPVQLRQNFVYLNVEVLSVIYAPQVVVCAHYVYRQYPGAFANLGFLEIAPEEGRTAESARGRDRHNSLALKVPVN</sequence>
<gene>
    <name evidence="1" type="ORF">NTEN_LOCUS11872</name>
</gene>
<accession>A0A6H5GTX3</accession>
<dbReference type="GO" id="GO:0015630">
    <property type="term" value="C:microtubule cytoskeleton"/>
    <property type="evidence" value="ECO:0007669"/>
    <property type="project" value="TreeGrafter"/>
</dbReference>
<dbReference type="InterPro" id="IPR011989">
    <property type="entry name" value="ARM-like"/>
</dbReference>
<organism evidence="1 2">
    <name type="scientific">Nesidiocoris tenuis</name>
    <dbReference type="NCBI Taxonomy" id="355587"/>
    <lineage>
        <taxon>Eukaryota</taxon>
        <taxon>Metazoa</taxon>
        <taxon>Ecdysozoa</taxon>
        <taxon>Arthropoda</taxon>
        <taxon>Hexapoda</taxon>
        <taxon>Insecta</taxon>
        <taxon>Pterygota</taxon>
        <taxon>Neoptera</taxon>
        <taxon>Paraneoptera</taxon>
        <taxon>Hemiptera</taxon>
        <taxon>Heteroptera</taxon>
        <taxon>Panheteroptera</taxon>
        <taxon>Cimicomorpha</taxon>
        <taxon>Miridae</taxon>
        <taxon>Dicyphina</taxon>
        <taxon>Nesidiocoris</taxon>
    </lineage>
</organism>
<name>A0A6H5GTX3_9HEMI</name>
<evidence type="ECO:0000313" key="2">
    <source>
        <dbReference type="Proteomes" id="UP000479000"/>
    </source>
</evidence>
<dbReference type="GO" id="GO:0003341">
    <property type="term" value="P:cilium movement"/>
    <property type="evidence" value="ECO:0007669"/>
    <property type="project" value="TreeGrafter"/>
</dbReference>
<dbReference type="PANTHER" id="PTHR23314:SF0">
    <property type="entry name" value="SPERM-ASSOCIATED ANTIGEN 6"/>
    <property type="match status" value="1"/>
</dbReference>
<dbReference type="Proteomes" id="UP000479000">
    <property type="component" value="Unassembled WGS sequence"/>
</dbReference>
<protein>
    <recommendedName>
        <fullName evidence="3">Condensin complex subunit 1 C-terminal domain-containing protein</fullName>
    </recommendedName>
</protein>
<proteinExistence type="predicted"/>
<dbReference type="EMBL" id="CADCXU010017643">
    <property type="protein sequence ID" value="CAB0006395.1"/>
    <property type="molecule type" value="Genomic_DNA"/>
</dbReference>
<keyword evidence="2" id="KW-1185">Reference proteome</keyword>
<dbReference type="InterPro" id="IPR016024">
    <property type="entry name" value="ARM-type_fold"/>
</dbReference>
<reference evidence="1 2" key="1">
    <citation type="submission" date="2020-02" db="EMBL/GenBank/DDBJ databases">
        <authorList>
            <person name="Ferguson B K."/>
        </authorList>
    </citation>
    <scope>NUCLEOTIDE SEQUENCE [LARGE SCALE GENOMIC DNA]</scope>
</reference>
<dbReference type="GO" id="GO:0008017">
    <property type="term" value="F:microtubule binding"/>
    <property type="evidence" value="ECO:0007669"/>
    <property type="project" value="TreeGrafter"/>
</dbReference>
<evidence type="ECO:0008006" key="3">
    <source>
        <dbReference type="Google" id="ProtNLM"/>
    </source>
</evidence>